<gene>
    <name evidence="3" type="ORF">OB919_00665</name>
</gene>
<evidence type="ECO:0000313" key="4">
    <source>
        <dbReference type="Proteomes" id="UP001321047"/>
    </source>
</evidence>
<dbReference type="Proteomes" id="UP001321047">
    <property type="component" value="Unassembled WGS sequence"/>
</dbReference>
<evidence type="ECO:0000313" key="3">
    <source>
        <dbReference type="EMBL" id="MCU4750503.1"/>
    </source>
</evidence>
<dbReference type="Gene3D" id="3.40.50.150">
    <property type="entry name" value="Vaccinia Virus protein VP39"/>
    <property type="match status" value="1"/>
</dbReference>
<dbReference type="SUPFAM" id="SSF53335">
    <property type="entry name" value="S-adenosyl-L-methionine-dependent methyltransferases"/>
    <property type="match status" value="1"/>
</dbReference>
<feature type="domain" description="Aminoglycoside phosphotransferase" evidence="1">
    <location>
        <begin position="433"/>
        <end position="469"/>
    </location>
</feature>
<evidence type="ECO:0000259" key="1">
    <source>
        <dbReference type="Pfam" id="PF01636"/>
    </source>
</evidence>
<dbReference type="SUPFAM" id="SSF56112">
    <property type="entry name" value="Protein kinase-like (PK-like)"/>
    <property type="match status" value="1"/>
</dbReference>
<comment type="caution">
    <text evidence="3">The sequence shown here is derived from an EMBL/GenBank/DDBJ whole genome shotgun (WGS) entry which is preliminary data.</text>
</comment>
<reference evidence="3 4" key="1">
    <citation type="submission" date="2022-09" db="EMBL/GenBank/DDBJ databases">
        <title>Enrichment on poylsaccharides allowed isolation of novel metabolic and taxonomic groups of Haloarchaea.</title>
        <authorList>
            <person name="Sorokin D.Y."/>
            <person name="Elcheninov A.G."/>
            <person name="Khizhniak T.V."/>
            <person name="Kolganova T.V."/>
            <person name="Kublanov I.V."/>
        </authorList>
    </citation>
    <scope>NUCLEOTIDE SEQUENCE [LARGE SCALE GENOMIC DNA]</scope>
    <source>
        <strain evidence="3 4">AArc-curdl1</strain>
    </source>
</reference>
<dbReference type="CDD" id="cd02440">
    <property type="entry name" value="AdoMet_MTases"/>
    <property type="match status" value="1"/>
</dbReference>
<sequence>MHRSSLEADPDLLRLVIDRFENGDAGEAIDAILADAERPDVVLNDLFGVGQDGWYTLVSDAIDGDCLDIGPGFGRHIHLLEALADTVYALEPDPLRLRFLHARARGIDVVPVRGAENDIPFEPGSFDTVIAREDPADSGPFCDRIDRLSSLLAADGSLVIELDGITRASGLTRLAGLETANAGRSFRSLSGLSQSLLPRYASSLERAGFESVQWYAICPTGRWFEWIIPLDGTATDWLLASQRPSSTYGQLLHATATAASRLGALKHLYPTYLAVCEKTGRSGESETTEVLRRGATRSIVFELSDGTIQRVRKPPNDPRHAHFNERAASVLSHLYAGPTSFTETLPAVSLEESATGPVLVDEPMQGDPLRTTVQPRTLREDPQYFDQVLRTGLEWIEQLHDGFSGEIKCFSPEQAQKTLSIEALDFVPPLPSSPVRYRSVPQHGDFHPGNVVVDESGSITTVIDWEYAAFRANPVADPAFYALKLAEYAYGDFERGIHRCFVESTPQSRVIYDRLGSFCAEASIDPETFAHYVGSSFVEQISTHFEADTPYQHHTTPRNKLATLEFLYVHVETVRDRLSRQVPDRPISALRSD</sequence>
<organism evidence="3 4">
    <name type="scientific">Natronosalvus hydrolyticus</name>
    <dbReference type="NCBI Taxonomy" id="2979988"/>
    <lineage>
        <taxon>Archaea</taxon>
        <taxon>Methanobacteriati</taxon>
        <taxon>Methanobacteriota</taxon>
        <taxon>Stenosarchaea group</taxon>
        <taxon>Halobacteria</taxon>
        <taxon>Halobacteriales</taxon>
        <taxon>Natrialbaceae</taxon>
        <taxon>Natronosalvus</taxon>
    </lineage>
</organism>
<dbReference type="Pfam" id="PF01636">
    <property type="entry name" value="APH"/>
    <property type="match status" value="1"/>
</dbReference>
<feature type="domain" description="Methyltransferase type 11" evidence="2">
    <location>
        <begin position="67"/>
        <end position="132"/>
    </location>
</feature>
<dbReference type="InterPro" id="IPR002575">
    <property type="entry name" value="Aminoglycoside_PTrfase"/>
</dbReference>
<dbReference type="AlphaFoldDB" id="A0AAP2Z5I3"/>
<keyword evidence="4" id="KW-1185">Reference proteome</keyword>
<dbReference type="InterPro" id="IPR013216">
    <property type="entry name" value="Methyltransf_11"/>
</dbReference>
<dbReference type="Gene3D" id="3.90.1200.10">
    <property type="match status" value="1"/>
</dbReference>
<name>A0AAP2Z5I3_9EURY</name>
<dbReference type="InterPro" id="IPR029063">
    <property type="entry name" value="SAM-dependent_MTases_sf"/>
</dbReference>
<dbReference type="RefSeq" id="WP_342805350.1">
    <property type="nucleotide sequence ID" value="NZ_JAOPJZ010000001.1"/>
</dbReference>
<dbReference type="EMBL" id="JAOPJZ010000001">
    <property type="protein sequence ID" value="MCU4750503.1"/>
    <property type="molecule type" value="Genomic_DNA"/>
</dbReference>
<evidence type="ECO:0000259" key="2">
    <source>
        <dbReference type="Pfam" id="PF08241"/>
    </source>
</evidence>
<dbReference type="GO" id="GO:0008757">
    <property type="term" value="F:S-adenosylmethionine-dependent methyltransferase activity"/>
    <property type="evidence" value="ECO:0007669"/>
    <property type="project" value="InterPro"/>
</dbReference>
<protein>
    <submittedName>
        <fullName evidence="3">Phosphotransferase</fullName>
    </submittedName>
</protein>
<proteinExistence type="predicted"/>
<dbReference type="InterPro" id="IPR011009">
    <property type="entry name" value="Kinase-like_dom_sf"/>
</dbReference>
<accession>A0AAP2Z5I3</accession>
<dbReference type="Pfam" id="PF08241">
    <property type="entry name" value="Methyltransf_11"/>
    <property type="match status" value="1"/>
</dbReference>